<dbReference type="HOGENOM" id="CLU_061983_2_0_0"/>
<dbReference type="STRING" id="526218.Sterm_2938"/>
<dbReference type="PROSITE" id="PS00092">
    <property type="entry name" value="N6_MTASE"/>
    <property type="match status" value="1"/>
</dbReference>
<dbReference type="PANTHER" id="PTHR47739">
    <property type="entry name" value="TRNA1(VAL) (ADENINE(37)-N6)-METHYLTRANSFERASE"/>
    <property type="match status" value="1"/>
</dbReference>
<dbReference type="InterPro" id="IPR050210">
    <property type="entry name" value="tRNA_Adenine-N(6)_MTase"/>
</dbReference>
<dbReference type="eggNOG" id="COG4123">
    <property type="taxonomic scope" value="Bacteria"/>
</dbReference>
<organism evidence="2 3">
    <name type="scientific">Sebaldella termitidis (strain ATCC 33386 / NCTC 11300)</name>
    <dbReference type="NCBI Taxonomy" id="526218"/>
    <lineage>
        <taxon>Bacteria</taxon>
        <taxon>Fusobacteriati</taxon>
        <taxon>Fusobacteriota</taxon>
        <taxon>Fusobacteriia</taxon>
        <taxon>Fusobacteriales</taxon>
        <taxon>Leptotrichiaceae</taxon>
        <taxon>Sebaldella</taxon>
    </lineage>
</organism>
<proteinExistence type="predicted"/>
<dbReference type="InterPro" id="IPR029063">
    <property type="entry name" value="SAM-dependent_MTases_sf"/>
</dbReference>
<gene>
    <name evidence="2" type="ordered locus">Sterm_2938</name>
</gene>
<dbReference type="CDD" id="cd02440">
    <property type="entry name" value="AdoMet_MTases"/>
    <property type="match status" value="1"/>
</dbReference>
<dbReference type="SUPFAM" id="SSF53335">
    <property type="entry name" value="S-adenosyl-L-methionine-dependent methyltransferases"/>
    <property type="match status" value="1"/>
</dbReference>
<dbReference type="Pfam" id="PF05175">
    <property type="entry name" value="MTS"/>
    <property type="match status" value="1"/>
</dbReference>
<dbReference type="GO" id="GO:0008757">
    <property type="term" value="F:S-adenosylmethionine-dependent methyltransferase activity"/>
    <property type="evidence" value="ECO:0007669"/>
    <property type="project" value="UniProtKB-ARBA"/>
</dbReference>
<name>D1ANH8_SEBTE</name>
<dbReference type="PANTHER" id="PTHR47739:SF1">
    <property type="entry name" value="TRNA1(VAL) (ADENINE(37)-N6)-METHYLTRANSFERASE"/>
    <property type="match status" value="1"/>
</dbReference>
<accession>D1ANH8</accession>
<protein>
    <submittedName>
        <fullName evidence="2">Methyltransferase small</fullName>
    </submittedName>
</protein>
<keyword evidence="2" id="KW-0808">Transferase</keyword>
<reference evidence="3" key="1">
    <citation type="submission" date="2009-09" db="EMBL/GenBank/DDBJ databases">
        <title>The complete chromosome of Sebaldella termitidis ATCC 33386.</title>
        <authorList>
            <consortium name="US DOE Joint Genome Institute (JGI-PGF)"/>
            <person name="Lucas S."/>
            <person name="Copeland A."/>
            <person name="Lapidus A."/>
            <person name="Glavina del Rio T."/>
            <person name="Dalin E."/>
            <person name="Tice H."/>
            <person name="Bruce D."/>
            <person name="Goodwin L."/>
            <person name="Pitluck S."/>
            <person name="Kyrpides N."/>
            <person name="Mavromatis K."/>
            <person name="Ivanova N."/>
            <person name="Mikhailova N."/>
            <person name="Sims D."/>
            <person name="Meincke L."/>
            <person name="Brettin T."/>
            <person name="Detter J.C."/>
            <person name="Han C."/>
            <person name="Larimer F."/>
            <person name="Land M."/>
            <person name="Hauser L."/>
            <person name="Markowitz V."/>
            <person name="Cheng J.F."/>
            <person name="Hugenholtz P."/>
            <person name="Woyke T."/>
            <person name="Wu D."/>
            <person name="Eisen J.A."/>
        </authorList>
    </citation>
    <scope>NUCLEOTIDE SEQUENCE [LARGE SCALE GENOMIC DNA]</scope>
    <source>
        <strain evidence="3">ATCC 33386 / NCTC 11300</strain>
    </source>
</reference>
<dbReference type="AlphaFoldDB" id="D1ANH8"/>
<dbReference type="GO" id="GO:0003676">
    <property type="term" value="F:nucleic acid binding"/>
    <property type="evidence" value="ECO:0007669"/>
    <property type="project" value="InterPro"/>
</dbReference>
<dbReference type="RefSeq" id="WP_012862364.1">
    <property type="nucleotide sequence ID" value="NC_013517.1"/>
</dbReference>
<feature type="domain" description="Methyltransferase small" evidence="1">
    <location>
        <begin position="41"/>
        <end position="127"/>
    </location>
</feature>
<dbReference type="GO" id="GO:0032259">
    <property type="term" value="P:methylation"/>
    <property type="evidence" value="ECO:0007669"/>
    <property type="project" value="UniProtKB-KW"/>
</dbReference>
<dbReference type="EMBL" id="CP001739">
    <property type="protein sequence ID" value="ACZ09782.1"/>
    <property type="molecule type" value="Genomic_DNA"/>
</dbReference>
<keyword evidence="3" id="KW-1185">Reference proteome</keyword>
<dbReference type="InterPro" id="IPR002052">
    <property type="entry name" value="DNA_methylase_N6_adenine_CS"/>
</dbReference>
<evidence type="ECO:0000259" key="1">
    <source>
        <dbReference type="Pfam" id="PF05175"/>
    </source>
</evidence>
<reference evidence="2 3" key="2">
    <citation type="journal article" date="2010" name="Stand. Genomic Sci.">
        <title>Complete genome sequence of Sebaldella termitidis type strain (NCTC 11300).</title>
        <authorList>
            <person name="Harmon-Smith M."/>
            <person name="Celia L."/>
            <person name="Chertkov O."/>
            <person name="Lapidus A."/>
            <person name="Copeland A."/>
            <person name="Glavina Del Rio T."/>
            <person name="Nolan M."/>
            <person name="Lucas S."/>
            <person name="Tice H."/>
            <person name="Cheng J.F."/>
            <person name="Han C."/>
            <person name="Detter J.C."/>
            <person name="Bruce D."/>
            <person name="Goodwin L."/>
            <person name="Pitluck S."/>
            <person name="Pati A."/>
            <person name="Liolios K."/>
            <person name="Ivanova N."/>
            <person name="Mavromatis K."/>
            <person name="Mikhailova N."/>
            <person name="Chen A."/>
            <person name="Palaniappan K."/>
            <person name="Land M."/>
            <person name="Hauser L."/>
            <person name="Chang Y.J."/>
            <person name="Jeffries C.D."/>
            <person name="Brettin T."/>
            <person name="Goker M."/>
            <person name="Beck B."/>
            <person name="Bristow J."/>
            <person name="Eisen J.A."/>
            <person name="Markowitz V."/>
            <person name="Hugenholtz P."/>
            <person name="Kyrpides N.C."/>
            <person name="Klenk H.P."/>
            <person name="Chen F."/>
        </authorList>
    </citation>
    <scope>NUCLEOTIDE SEQUENCE [LARGE SCALE GENOMIC DNA]</scope>
    <source>
        <strain evidence="3">ATCC 33386 / NCTC 11300</strain>
    </source>
</reference>
<dbReference type="Proteomes" id="UP000000845">
    <property type="component" value="Chromosome"/>
</dbReference>
<sequence>MILNNNEYMEFLESSGQKIIVNNNLFKITNDPLLLADFCRENIKKSGTLLDIGAGNGILPLLLCNANLTEISAVEIQKNSFDCLEKNIDLNSLSDKIIPYHTDINDFFPDFEFDYIISNPPYYRENSGSLSQSEEISIAKFEIKMTLDNLILNIKRLLKNHGTFYIIIIPGRLNDVLKAIYFQRLNISKLRTVIHNNKAKFILIEGKKGSRPGDTVIDTVSF</sequence>
<dbReference type="InterPro" id="IPR007848">
    <property type="entry name" value="Small_mtfrase_dom"/>
</dbReference>
<evidence type="ECO:0000313" key="3">
    <source>
        <dbReference type="Proteomes" id="UP000000845"/>
    </source>
</evidence>
<dbReference type="Gene3D" id="3.40.50.150">
    <property type="entry name" value="Vaccinia Virus protein VP39"/>
    <property type="match status" value="1"/>
</dbReference>
<keyword evidence="2" id="KW-0489">Methyltransferase</keyword>
<dbReference type="GO" id="GO:0008170">
    <property type="term" value="F:N-methyltransferase activity"/>
    <property type="evidence" value="ECO:0007669"/>
    <property type="project" value="UniProtKB-ARBA"/>
</dbReference>
<dbReference type="KEGG" id="str:Sterm_2938"/>
<evidence type="ECO:0000313" key="2">
    <source>
        <dbReference type="EMBL" id="ACZ09782.1"/>
    </source>
</evidence>